<accession>A0AAE2YR03</accession>
<evidence type="ECO:0000313" key="2">
    <source>
        <dbReference type="Proteomes" id="UP001197378"/>
    </source>
</evidence>
<evidence type="ECO:0000313" key="1">
    <source>
        <dbReference type="EMBL" id="MBU2788635.1"/>
    </source>
</evidence>
<sequence>MDTNPAKLICDARNMAYTLPDYSREKSRLLSLAQKLERIIVQIRRLRRQ</sequence>
<dbReference type="Proteomes" id="UP001197378">
    <property type="component" value="Unassembled WGS sequence"/>
</dbReference>
<reference evidence="1" key="1">
    <citation type="journal article" date="2021" name="ISME J.">
        <title>Genomic evolution of the class Acidithiobacillia: deep-branching Proteobacteria living in extreme acidic conditions.</title>
        <authorList>
            <person name="Moya-Beltran A."/>
            <person name="Beard S."/>
            <person name="Rojas-Villalobos C."/>
            <person name="Issotta F."/>
            <person name="Gallardo Y."/>
            <person name="Ulloa R."/>
            <person name="Giaveno A."/>
            <person name="Degli Esposti M."/>
            <person name="Johnson D.B."/>
            <person name="Quatrini R."/>
        </authorList>
    </citation>
    <scope>NUCLEOTIDE SEQUENCE</scope>
    <source>
        <strain evidence="1">VAN18-1</strain>
    </source>
</reference>
<gene>
    <name evidence="1" type="ORF">HFQ13_10575</name>
</gene>
<name>A0AAE2YR03_9PROT</name>
<comment type="caution">
    <text evidence="1">The sequence shown here is derived from an EMBL/GenBank/DDBJ whole genome shotgun (WGS) entry which is preliminary data.</text>
</comment>
<protein>
    <submittedName>
        <fullName evidence="1">Uncharacterized protein</fullName>
    </submittedName>
</protein>
<dbReference type="EMBL" id="JAAXYO010000154">
    <property type="protein sequence ID" value="MBU2788635.1"/>
    <property type="molecule type" value="Genomic_DNA"/>
</dbReference>
<proteinExistence type="predicted"/>
<keyword evidence="2" id="KW-1185">Reference proteome</keyword>
<dbReference type="AlphaFoldDB" id="A0AAE2YR03"/>
<organism evidence="1 2">
    <name type="scientific">Igneacidithiobacillus copahuensis</name>
    <dbReference type="NCBI Taxonomy" id="2724909"/>
    <lineage>
        <taxon>Bacteria</taxon>
        <taxon>Pseudomonadati</taxon>
        <taxon>Pseudomonadota</taxon>
        <taxon>Acidithiobacillia</taxon>
        <taxon>Acidithiobacillales</taxon>
        <taxon>Acidithiobacillaceae</taxon>
        <taxon>Igneacidithiobacillus</taxon>
    </lineage>
</organism>
<dbReference type="RefSeq" id="WP_215885690.1">
    <property type="nucleotide sequence ID" value="NZ_JAAXYO010000154.1"/>
</dbReference>